<feature type="transmembrane region" description="Helical" evidence="1">
    <location>
        <begin position="7"/>
        <end position="30"/>
    </location>
</feature>
<evidence type="ECO:0000259" key="2">
    <source>
        <dbReference type="Pfam" id="PF23636"/>
    </source>
</evidence>
<keyword evidence="1" id="KW-1133">Transmembrane helix</keyword>
<sequence length="130" mass="13130">MKRPGGVTLVAVIVWISGAIQVIGGVVGLVTASTTAEVNGVPESAGTITATSIVAIVLGIVTVVVGAALLRGSQIARVLTTIVLALNLIGGVYLILATPSNLLQGVLNAVLAVIGLVLLYTRSANAFFRR</sequence>
<evidence type="ECO:0000313" key="3">
    <source>
        <dbReference type="EMBL" id="XDI04639.1"/>
    </source>
</evidence>
<feature type="transmembrane region" description="Helical" evidence="1">
    <location>
        <begin position="50"/>
        <end position="70"/>
    </location>
</feature>
<gene>
    <name evidence="3" type="ORF">ABFY20_15035</name>
</gene>
<reference evidence="3" key="1">
    <citation type="submission" date="2024-05" db="EMBL/GenBank/DDBJ databases">
        <title>Herbiconiux sp. A18JL235.</title>
        <authorList>
            <person name="Zhang G."/>
        </authorList>
    </citation>
    <scope>NUCLEOTIDE SEQUENCE</scope>
    <source>
        <strain evidence="3">A18JL235</strain>
    </source>
</reference>
<dbReference type="EMBL" id="CP162511">
    <property type="protein sequence ID" value="XDI04639.1"/>
    <property type="molecule type" value="Genomic_DNA"/>
</dbReference>
<protein>
    <recommendedName>
        <fullName evidence="2">DUF7144 domain-containing protein</fullName>
    </recommendedName>
</protein>
<accession>A0AB39BDW2</accession>
<feature type="domain" description="DUF7144" evidence="2">
    <location>
        <begin position="7"/>
        <end position="117"/>
    </location>
</feature>
<keyword evidence="1" id="KW-0472">Membrane</keyword>
<dbReference type="InterPro" id="IPR055568">
    <property type="entry name" value="DUF7144"/>
</dbReference>
<dbReference type="RefSeq" id="WP_368497044.1">
    <property type="nucleotide sequence ID" value="NZ_CP162511.1"/>
</dbReference>
<keyword evidence="1" id="KW-0812">Transmembrane</keyword>
<dbReference type="Pfam" id="PF23636">
    <property type="entry name" value="DUF7144"/>
    <property type="match status" value="1"/>
</dbReference>
<dbReference type="AlphaFoldDB" id="A0AB39BDW2"/>
<feature type="transmembrane region" description="Helical" evidence="1">
    <location>
        <begin position="102"/>
        <end position="121"/>
    </location>
</feature>
<proteinExistence type="predicted"/>
<feature type="transmembrane region" description="Helical" evidence="1">
    <location>
        <begin position="77"/>
        <end position="96"/>
    </location>
</feature>
<name>A0AB39BDW2_9MICO</name>
<evidence type="ECO:0000256" key="1">
    <source>
        <dbReference type="SAM" id="Phobius"/>
    </source>
</evidence>
<organism evidence="3">
    <name type="scientific">Herbiconiux sp. A18JL235</name>
    <dbReference type="NCBI Taxonomy" id="3152363"/>
    <lineage>
        <taxon>Bacteria</taxon>
        <taxon>Bacillati</taxon>
        <taxon>Actinomycetota</taxon>
        <taxon>Actinomycetes</taxon>
        <taxon>Micrococcales</taxon>
        <taxon>Microbacteriaceae</taxon>
        <taxon>Herbiconiux</taxon>
    </lineage>
</organism>